<feature type="transmembrane region" description="Helical" evidence="1">
    <location>
        <begin position="12"/>
        <end position="31"/>
    </location>
</feature>
<keyword evidence="1" id="KW-0812">Transmembrane</keyword>
<feature type="transmembrane region" description="Helical" evidence="1">
    <location>
        <begin position="115"/>
        <end position="134"/>
    </location>
</feature>
<feature type="transmembrane region" description="Helical" evidence="1">
    <location>
        <begin position="146"/>
        <end position="166"/>
    </location>
</feature>
<dbReference type="EMBL" id="UINC01096373">
    <property type="protein sequence ID" value="SVC53205.1"/>
    <property type="molecule type" value="Genomic_DNA"/>
</dbReference>
<protein>
    <submittedName>
        <fullName evidence="2">Uncharacterized protein</fullName>
    </submittedName>
</protein>
<organism evidence="2">
    <name type="scientific">marine metagenome</name>
    <dbReference type="NCBI Taxonomy" id="408172"/>
    <lineage>
        <taxon>unclassified sequences</taxon>
        <taxon>metagenomes</taxon>
        <taxon>ecological metagenomes</taxon>
    </lineage>
</organism>
<dbReference type="AlphaFoldDB" id="A0A382MYK8"/>
<sequence>MEPVFDPFEVVSIFAEVIVGQLGFQVVAVAVGRRGGGGRWHSGDTRLFFAMIGCGAFAISLAFSPIFLISELPIFSESNVDNMLYFSSMVLFLASYLALFKFLPTNWKDQDFKNNVIICVGSFVIINLLIQSAWLLDIYDFGIKLFYYNIIYFCIMSFFFFTRLMTHHR</sequence>
<feature type="transmembrane region" description="Helical" evidence="1">
    <location>
        <begin position="47"/>
        <end position="70"/>
    </location>
</feature>
<evidence type="ECO:0000313" key="2">
    <source>
        <dbReference type="EMBL" id="SVC53205.1"/>
    </source>
</evidence>
<reference evidence="2" key="1">
    <citation type="submission" date="2018-05" db="EMBL/GenBank/DDBJ databases">
        <authorList>
            <person name="Lanie J.A."/>
            <person name="Ng W.-L."/>
            <person name="Kazmierczak K.M."/>
            <person name="Andrzejewski T.M."/>
            <person name="Davidsen T.M."/>
            <person name="Wayne K.J."/>
            <person name="Tettelin H."/>
            <person name="Glass J.I."/>
            <person name="Rusch D."/>
            <person name="Podicherti R."/>
            <person name="Tsui H.-C.T."/>
            <person name="Winkler M.E."/>
        </authorList>
    </citation>
    <scope>NUCLEOTIDE SEQUENCE</scope>
</reference>
<evidence type="ECO:0000256" key="1">
    <source>
        <dbReference type="SAM" id="Phobius"/>
    </source>
</evidence>
<keyword evidence="1" id="KW-0472">Membrane</keyword>
<keyword evidence="1" id="KW-1133">Transmembrane helix</keyword>
<gene>
    <name evidence="2" type="ORF">METZ01_LOCUS306059</name>
</gene>
<proteinExistence type="predicted"/>
<name>A0A382MYK8_9ZZZZ</name>
<feature type="transmembrane region" description="Helical" evidence="1">
    <location>
        <begin position="82"/>
        <end position="103"/>
    </location>
</feature>
<accession>A0A382MYK8</accession>